<protein>
    <submittedName>
        <fullName evidence="3">Aste57867_1818 protein</fullName>
    </submittedName>
</protein>
<proteinExistence type="predicted"/>
<feature type="compositionally biased region" description="Polar residues" evidence="1">
    <location>
        <begin position="64"/>
        <end position="74"/>
    </location>
</feature>
<reference evidence="2" key="2">
    <citation type="submission" date="2019-06" db="EMBL/GenBank/DDBJ databases">
        <title>Genomics analysis of Aphanomyces spp. identifies a new class of oomycete effector associated with host adaptation.</title>
        <authorList>
            <person name="Gaulin E."/>
        </authorList>
    </citation>
    <scope>NUCLEOTIDE SEQUENCE</scope>
    <source>
        <strain evidence="2">CBS 578.67</strain>
    </source>
</reference>
<reference evidence="3 4" key="1">
    <citation type="submission" date="2019-03" db="EMBL/GenBank/DDBJ databases">
        <authorList>
            <person name="Gaulin E."/>
            <person name="Dumas B."/>
        </authorList>
    </citation>
    <scope>NUCLEOTIDE SEQUENCE [LARGE SCALE GENOMIC DNA]</scope>
    <source>
        <strain evidence="3">CBS 568.67</strain>
    </source>
</reference>
<evidence type="ECO:0000256" key="1">
    <source>
        <dbReference type="SAM" id="MobiDB-lite"/>
    </source>
</evidence>
<gene>
    <name evidence="3" type="primary">Aste57867_1818</name>
    <name evidence="2" type="ORF">As57867_001816</name>
    <name evidence="3" type="ORF">ASTE57867_1818</name>
</gene>
<organism evidence="3 4">
    <name type="scientific">Aphanomyces stellatus</name>
    <dbReference type="NCBI Taxonomy" id="120398"/>
    <lineage>
        <taxon>Eukaryota</taxon>
        <taxon>Sar</taxon>
        <taxon>Stramenopiles</taxon>
        <taxon>Oomycota</taxon>
        <taxon>Saprolegniomycetes</taxon>
        <taxon>Saprolegniales</taxon>
        <taxon>Verrucalvaceae</taxon>
        <taxon>Aphanomyces</taxon>
    </lineage>
</organism>
<name>A0A485K750_9STRA</name>
<keyword evidence="4" id="KW-1185">Reference proteome</keyword>
<dbReference type="EMBL" id="CAADRA010000167">
    <property type="protein sequence ID" value="VFT79027.1"/>
    <property type="molecule type" value="Genomic_DNA"/>
</dbReference>
<sequence>MPHEQGKHMAPWQPKFPLHRAGTSSHLTRSPLFDQLSVDLVAADASSLSRNASKGASPPKHQPLRTTKVSPNKSKTFPSGFMLPAAMVLSGGSTSPPVSPSKTPFLTDATFHSPISFGAAVDSPNNDSGASASPTFLTATTLTNVSNGGTLNDLITSQSSSPATRRTVVVAPKTMECTIPLLKKPSLPPDLRTKQLMFGGGFMVDANIITSASSPPKKHPHHRVVMVDAKGDPLH</sequence>
<evidence type="ECO:0000313" key="2">
    <source>
        <dbReference type="EMBL" id="KAF0718249.1"/>
    </source>
</evidence>
<dbReference type="AlphaFoldDB" id="A0A485K750"/>
<dbReference type="Proteomes" id="UP000332933">
    <property type="component" value="Unassembled WGS sequence"/>
</dbReference>
<dbReference type="OrthoDB" id="70412at2759"/>
<feature type="region of interest" description="Disordered" evidence="1">
    <location>
        <begin position="49"/>
        <end position="74"/>
    </location>
</feature>
<dbReference type="EMBL" id="VJMH01000167">
    <property type="protein sequence ID" value="KAF0718249.1"/>
    <property type="molecule type" value="Genomic_DNA"/>
</dbReference>
<evidence type="ECO:0000313" key="4">
    <source>
        <dbReference type="Proteomes" id="UP000332933"/>
    </source>
</evidence>
<evidence type="ECO:0000313" key="3">
    <source>
        <dbReference type="EMBL" id="VFT79027.1"/>
    </source>
</evidence>
<accession>A0A485K750</accession>
<feature type="region of interest" description="Disordered" evidence="1">
    <location>
        <begin position="1"/>
        <end position="25"/>
    </location>
</feature>